<feature type="transmembrane region" description="Helical" evidence="8">
    <location>
        <begin position="142"/>
        <end position="167"/>
    </location>
</feature>
<keyword evidence="5" id="KW-0029">Amino-acid transport</keyword>
<dbReference type="InterPro" id="IPR035906">
    <property type="entry name" value="MetI-like_sf"/>
</dbReference>
<dbReference type="InterPro" id="IPR000515">
    <property type="entry name" value="MetI-like"/>
</dbReference>
<evidence type="ECO:0000256" key="5">
    <source>
        <dbReference type="ARBA" id="ARBA00022970"/>
    </source>
</evidence>
<evidence type="ECO:0000256" key="7">
    <source>
        <dbReference type="ARBA" id="ARBA00023136"/>
    </source>
</evidence>
<feature type="transmembrane region" description="Helical" evidence="8">
    <location>
        <begin position="20"/>
        <end position="41"/>
    </location>
</feature>
<dbReference type="NCBIfam" id="TIGR01726">
    <property type="entry name" value="HEQRo_perm_3TM"/>
    <property type="match status" value="1"/>
</dbReference>
<protein>
    <submittedName>
        <fullName evidence="10">Ectoine/hydroxyectoine ABC transporter permease subunit EhuC</fullName>
    </submittedName>
</protein>
<evidence type="ECO:0000313" key="10">
    <source>
        <dbReference type="EMBL" id="WEG09558.1"/>
    </source>
</evidence>
<dbReference type="NCBIfam" id="TIGR03004">
    <property type="entry name" value="ectoine_ehuC"/>
    <property type="match status" value="1"/>
</dbReference>
<evidence type="ECO:0000256" key="3">
    <source>
        <dbReference type="ARBA" id="ARBA00022475"/>
    </source>
</evidence>
<sequence length="252" mass="27247">MSSDLLNALGSALPQLGPAVLVTVGLTVAGSLLAVVIAIGLGLMARLENIVLRGIARVIIEFFRGTSLVVQLFWLFFVLPMFGVEWPPILVGILALGLNFGAYGAEVVRGSINSVPRGQWEATTALSMSATQRMFRVIFPQAWALMIPSLTNLLIQLLKATAIVSFITLADLTHWIDKLRIGTGSTYFAYGIGLVLYFVIAYALTLLMNALEVHAKHKIGRGQSLREVLSFRTRPPVDPVASSTADLEGKLQ</sequence>
<dbReference type="InterPro" id="IPR010065">
    <property type="entry name" value="AA_ABC_transptr_permease_3TM"/>
</dbReference>
<evidence type="ECO:0000256" key="1">
    <source>
        <dbReference type="ARBA" id="ARBA00004651"/>
    </source>
</evidence>
<dbReference type="InterPro" id="IPR014342">
    <property type="entry name" value="Ectoine_EhuC"/>
</dbReference>
<feature type="transmembrane region" description="Helical" evidence="8">
    <location>
        <begin position="62"/>
        <end position="83"/>
    </location>
</feature>
<keyword evidence="4 8" id="KW-0812">Transmembrane</keyword>
<comment type="subcellular location">
    <subcellularLocation>
        <location evidence="1 8">Cell membrane</location>
        <topology evidence="1 8">Multi-pass membrane protein</topology>
    </subcellularLocation>
</comment>
<feature type="transmembrane region" description="Helical" evidence="8">
    <location>
        <begin position="187"/>
        <end position="211"/>
    </location>
</feature>
<keyword evidence="2 8" id="KW-0813">Transport</keyword>
<feature type="domain" description="ABC transmembrane type-1" evidence="9">
    <location>
        <begin position="20"/>
        <end position="208"/>
    </location>
</feature>
<dbReference type="CDD" id="cd06261">
    <property type="entry name" value="TM_PBP2"/>
    <property type="match status" value="1"/>
</dbReference>
<comment type="similarity">
    <text evidence="8">Belongs to the binding-protein-dependent transport system permease family.</text>
</comment>
<gene>
    <name evidence="10" type="primary">ehuC</name>
    <name evidence="10" type="ORF">PU630_03040</name>
</gene>
<dbReference type="EMBL" id="CP119108">
    <property type="protein sequence ID" value="WEG09558.1"/>
    <property type="molecule type" value="Genomic_DNA"/>
</dbReference>
<organism evidence="10 11">
    <name type="scientific">Microbacterium horticulturae</name>
    <dbReference type="NCBI Taxonomy" id="3028316"/>
    <lineage>
        <taxon>Bacteria</taxon>
        <taxon>Bacillati</taxon>
        <taxon>Actinomycetota</taxon>
        <taxon>Actinomycetes</taxon>
        <taxon>Micrococcales</taxon>
        <taxon>Microbacteriaceae</taxon>
        <taxon>Microbacterium</taxon>
    </lineage>
</organism>
<dbReference type="InterPro" id="IPR043429">
    <property type="entry name" value="ArtM/GltK/GlnP/TcyL/YhdX-like"/>
</dbReference>
<feature type="transmembrane region" description="Helical" evidence="8">
    <location>
        <begin position="89"/>
        <end position="108"/>
    </location>
</feature>
<dbReference type="Gene3D" id="1.10.3720.10">
    <property type="entry name" value="MetI-like"/>
    <property type="match status" value="1"/>
</dbReference>
<proteinExistence type="inferred from homology"/>
<keyword evidence="11" id="KW-1185">Reference proteome</keyword>
<dbReference type="PANTHER" id="PTHR30614:SF0">
    <property type="entry name" value="L-CYSTINE TRANSPORT SYSTEM PERMEASE PROTEIN TCYL"/>
    <property type="match status" value="1"/>
</dbReference>
<evidence type="ECO:0000256" key="6">
    <source>
        <dbReference type="ARBA" id="ARBA00022989"/>
    </source>
</evidence>
<dbReference type="RefSeq" id="WP_275278882.1">
    <property type="nucleotide sequence ID" value="NZ_CP119108.1"/>
</dbReference>
<keyword evidence="7 8" id="KW-0472">Membrane</keyword>
<keyword evidence="6 8" id="KW-1133">Transmembrane helix</keyword>
<dbReference type="PROSITE" id="PS50928">
    <property type="entry name" value="ABC_TM1"/>
    <property type="match status" value="1"/>
</dbReference>
<keyword evidence="3" id="KW-1003">Cell membrane</keyword>
<accession>A0ABY8C4J9</accession>
<dbReference type="PANTHER" id="PTHR30614">
    <property type="entry name" value="MEMBRANE COMPONENT OF AMINO ACID ABC TRANSPORTER"/>
    <property type="match status" value="1"/>
</dbReference>
<dbReference type="SUPFAM" id="SSF161098">
    <property type="entry name" value="MetI-like"/>
    <property type="match status" value="1"/>
</dbReference>
<dbReference type="Proteomes" id="UP001214553">
    <property type="component" value="Chromosome"/>
</dbReference>
<reference evidence="10 11" key="1">
    <citation type="submission" date="2023-03" db="EMBL/GenBank/DDBJ databases">
        <title>Genome sequence of Microbacterium sp. KACC 23027.</title>
        <authorList>
            <person name="Kim S."/>
            <person name="Heo J."/>
            <person name="Kwon S.-W."/>
        </authorList>
    </citation>
    <scope>NUCLEOTIDE SEQUENCE [LARGE SCALE GENOMIC DNA]</scope>
    <source>
        <strain evidence="10 11">KACC 23027</strain>
    </source>
</reference>
<evidence type="ECO:0000256" key="8">
    <source>
        <dbReference type="RuleBase" id="RU363032"/>
    </source>
</evidence>
<evidence type="ECO:0000256" key="4">
    <source>
        <dbReference type="ARBA" id="ARBA00022692"/>
    </source>
</evidence>
<evidence type="ECO:0000313" key="11">
    <source>
        <dbReference type="Proteomes" id="UP001214553"/>
    </source>
</evidence>
<evidence type="ECO:0000259" key="9">
    <source>
        <dbReference type="PROSITE" id="PS50928"/>
    </source>
</evidence>
<evidence type="ECO:0000256" key="2">
    <source>
        <dbReference type="ARBA" id="ARBA00022448"/>
    </source>
</evidence>
<name>A0ABY8C4J9_9MICO</name>
<dbReference type="Pfam" id="PF00528">
    <property type="entry name" value="BPD_transp_1"/>
    <property type="match status" value="1"/>
</dbReference>